<evidence type="ECO:0000256" key="2">
    <source>
        <dbReference type="ARBA" id="ARBA00023186"/>
    </source>
</evidence>
<dbReference type="InterPro" id="IPR051938">
    <property type="entry name" value="Apopto_cytoskel_mod"/>
</dbReference>
<evidence type="ECO:0000256" key="3">
    <source>
        <dbReference type="SAM" id="MobiDB-lite"/>
    </source>
</evidence>
<keyword evidence="5" id="KW-0346">Stress response</keyword>
<dbReference type="HOGENOM" id="CLU_701374_0_0_9"/>
<evidence type="ECO:0000256" key="1">
    <source>
        <dbReference type="ARBA" id="ARBA00022705"/>
    </source>
</evidence>
<dbReference type="Gene3D" id="1.10.287.110">
    <property type="entry name" value="DnaJ domain"/>
    <property type="match status" value="1"/>
</dbReference>
<evidence type="ECO:0000313" key="6">
    <source>
        <dbReference type="Proteomes" id="UP000001902"/>
    </source>
</evidence>
<dbReference type="KEGG" id="afn:Acfer_1060"/>
<dbReference type="PROSITE" id="PS50076">
    <property type="entry name" value="DNAJ_2"/>
    <property type="match status" value="1"/>
</dbReference>
<evidence type="ECO:0000313" key="5">
    <source>
        <dbReference type="EMBL" id="ADB47429.1"/>
    </source>
</evidence>
<dbReference type="STRING" id="591001.Acfer_1060"/>
<dbReference type="eggNOG" id="COG0484">
    <property type="taxonomic scope" value="Bacteria"/>
</dbReference>
<feature type="compositionally biased region" description="Low complexity" evidence="3">
    <location>
        <begin position="75"/>
        <end position="96"/>
    </location>
</feature>
<dbReference type="EMBL" id="CP001859">
    <property type="protein sequence ID" value="ADB47429.1"/>
    <property type="molecule type" value="Genomic_DNA"/>
</dbReference>
<dbReference type="SMART" id="SM00271">
    <property type="entry name" value="DnaJ"/>
    <property type="match status" value="1"/>
</dbReference>
<proteinExistence type="predicted"/>
<dbReference type="PRINTS" id="PR00625">
    <property type="entry name" value="JDOMAIN"/>
</dbReference>
<keyword evidence="1" id="KW-0235">DNA replication</keyword>
<dbReference type="Proteomes" id="UP000001902">
    <property type="component" value="Chromosome"/>
</dbReference>
<sequence length="393" mass="44379">MTDYYEILEVHPKASQEIIKKAYFTLAKKYHPDVYPDKEFAVKKMAILNEAYDVLGNPDKRRAYDAQRNGTASKTTQNNQSRNTSSSRRNSSQNTTERQKQQYQDDSTYDDLSPLQICILRALHLAKENGEKIYNPEDPLTLRRVNGIGFTLIGKKEEDKYSGSYIKSYWFTILWIPVFPIKEYRVLSPSLDSYIIISSRRSSGFKLLQAVAFAIWGLIIFAGVSSSNSTSKKSQPPKAPYKAVNKAPAKAAPVKSASKLTPKKGVVTGYVKGEPIKNNKGYSTIEVDNSQNSAPVYVRIWSLDGSPRPVRCFTIREGEKFTAKNITPGNYDVRFKYLYEEQDAKAGSKSQPVKIEEKPSPFGDGIQYTSYSLTLFTVRNGNTRMDEISIDEI</sequence>
<keyword evidence="6" id="KW-1185">Reference proteome</keyword>
<gene>
    <name evidence="5" type="ordered locus">Acfer_1060</name>
</gene>
<dbReference type="Pfam" id="PF00226">
    <property type="entry name" value="DnaJ"/>
    <property type="match status" value="1"/>
</dbReference>
<feature type="domain" description="J" evidence="4">
    <location>
        <begin position="3"/>
        <end position="68"/>
    </location>
</feature>
<dbReference type="PANTHER" id="PTHR44145:SF3">
    <property type="entry name" value="DNAJ HOMOLOG SUBFAMILY A MEMBER 3, MITOCHONDRIAL"/>
    <property type="match status" value="1"/>
</dbReference>
<dbReference type="SUPFAM" id="SSF46565">
    <property type="entry name" value="Chaperone J-domain"/>
    <property type="match status" value="1"/>
</dbReference>
<dbReference type="InterPro" id="IPR001623">
    <property type="entry name" value="DnaJ_domain"/>
</dbReference>
<dbReference type="OrthoDB" id="9779889at2"/>
<accession>D2RK27</accession>
<organism evidence="5 6">
    <name type="scientific">Acidaminococcus fermentans (strain ATCC 25085 / DSM 20731 / CCUG 9996 / CIP 106432 / VR4)</name>
    <dbReference type="NCBI Taxonomy" id="591001"/>
    <lineage>
        <taxon>Bacteria</taxon>
        <taxon>Bacillati</taxon>
        <taxon>Bacillota</taxon>
        <taxon>Negativicutes</taxon>
        <taxon>Acidaminococcales</taxon>
        <taxon>Acidaminococcaceae</taxon>
        <taxon>Acidaminococcus</taxon>
    </lineage>
</organism>
<dbReference type="AlphaFoldDB" id="D2RK27"/>
<name>D2RK27_ACIFV</name>
<dbReference type="GO" id="GO:0006260">
    <property type="term" value="P:DNA replication"/>
    <property type="evidence" value="ECO:0007669"/>
    <property type="project" value="UniProtKB-KW"/>
</dbReference>
<dbReference type="RefSeq" id="WP_012938418.1">
    <property type="nucleotide sequence ID" value="NC_013740.1"/>
</dbReference>
<feature type="region of interest" description="Disordered" evidence="3">
    <location>
        <begin position="66"/>
        <end position="108"/>
    </location>
</feature>
<dbReference type="GeneID" id="78335825"/>
<dbReference type="PANTHER" id="PTHR44145">
    <property type="entry name" value="DNAJ HOMOLOG SUBFAMILY A MEMBER 3, MITOCHONDRIAL"/>
    <property type="match status" value="1"/>
</dbReference>
<reference evidence="5 6" key="1">
    <citation type="journal article" date="2010" name="Stand. Genomic Sci.">
        <title>Complete genome sequence of Acidaminococcus fermentans type strain (VR4).</title>
        <authorList>
            <person name="Chang Y.J."/>
            <person name="Pukall R."/>
            <person name="Saunders E."/>
            <person name="Lapidus A."/>
            <person name="Copeland A."/>
            <person name="Nolan M."/>
            <person name="Glavina Del Rio T."/>
            <person name="Lucas S."/>
            <person name="Chen F."/>
            <person name="Tice H."/>
            <person name="Cheng J.F."/>
            <person name="Han C."/>
            <person name="Detter J.C."/>
            <person name="Bruce D."/>
            <person name="Goodwin L."/>
            <person name="Pitluck S."/>
            <person name="Mikhailova N."/>
            <person name="Liolios K."/>
            <person name="Pati A."/>
            <person name="Ivanova N."/>
            <person name="Mavromatis K."/>
            <person name="Chen A."/>
            <person name="Palaniappan K."/>
            <person name="Land M."/>
            <person name="Hauser L."/>
            <person name="Jeffries C.D."/>
            <person name="Brettin T."/>
            <person name="Rohde M."/>
            <person name="Goker M."/>
            <person name="Bristow J."/>
            <person name="Eisen J.A."/>
            <person name="Markowitz V."/>
            <person name="Hugenholtz P."/>
            <person name="Kyrpides N.C."/>
            <person name="Klenk H.P."/>
        </authorList>
    </citation>
    <scope>NUCLEOTIDE SEQUENCE [LARGE SCALE GENOMIC DNA]</scope>
    <source>
        <strain evidence="6">ATCC 25085 / DSM 20731 / CCUG 9996 / CIP 106432 / VR4</strain>
    </source>
</reference>
<dbReference type="InterPro" id="IPR036869">
    <property type="entry name" value="J_dom_sf"/>
</dbReference>
<dbReference type="CDD" id="cd06257">
    <property type="entry name" value="DnaJ"/>
    <property type="match status" value="1"/>
</dbReference>
<keyword evidence="2" id="KW-0143">Chaperone</keyword>
<evidence type="ECO:0000259" key="4">
    <source>
        <dbReference type="PROSITE" id="PS50076"/>
    </source>
</evidence>
<protein>
    <submittedName>
        <fullName evidence="5">Heat shock protein DnaJ domain protein</fullName>
    </submittedName>
</protein>